<evidence type="ECO:0000256" key="2">
    <source>
        <dbReference type="ARBA" id="ARBA00022801"/>
    </source>
</evidence>
<name>K1SLR8_9ZZZZ</name>
<dbReference type="Pfam" id="PF02545">
    <property type="entry name" value="Maf"/>
    <property type="match status" value="1"/>
</dbReference>
<dbReference type="InterPro" id="IPR003697">
    <property type="entry name" value="Maf-like"/>
</dbReference>
<proteinExistence type="predicted"/>
<accession>K1SLR8</accession>
<comment type="caution">
    <text evidence="3">The sequence shown here is derived from an EMBL/GenBank/DDBJ whole genome shotgun (WGS) entry which is preliminary data.</text>
</comment>
<evidence type="ECO:0000313" key="3">
    <source>
        <dbReference type="EMBL" id="EKC48291.1"/>
    </source>
</evidence>
<dbReference type="Gene3D" id="3.90.950.10">
    <property type="match status" value="1"/>
</dbReference>
<comment type="cofactor">
    <cofactor evidence="1">
        <name>a divalent metal cation</name>
        <dbReference type="ChEBI" id="CHEBI:60240"/>
    </cofactor>
</comment>
<dbReference type="AlphaFoldDB" id="K1SLR8"/>
<organism evidence="3">
    <name type="scientific">human gut metagenome</name>
    <dbReference type="NCBI Taxonomy" id="408170"/>
    <lineage>
        <taxon>unclassified sequences</taxon>
        <taxon>metagenomes</taxon>
        <taxon>organismal metagenomes</taxon>
    </lineage>
</organism>
<dbReference type="InterPro" id="IPR029001">
    <property type="entry name" value="ITPase-like_fam"/>
</dbReference>
<evidence type="ECO:0000256" key="1">
    <source>
        <dbReference type="ARBA" id="ARBA00001968"/>
    </source>
</evidence>
<gene>
    <name evidence="3" type="ORF">OBE_15263</name>
</gene>
<reference evidence="3" key="1">
    <citation type="journal article" date="2013" name="Environ. Microbiol.">
        <title>Microbiota from the distal guts of lean and obese adolescents exhibit partial functional redundancy besides clear differences in community structure.</title>
        <authorList>
            <person name="Ferrer M."/>
            <person name="Ruiz A."/>
            <person name="Lanza F."/>
            <person name="Haange S.B."/>
            <person name="Oberbach A."/>
            <person name="Till H."/>
            <person name="Bargiela R."/>
            <person name="Campoy C."/>
            <person name="Segura M.T."/>
            <person name="Richter M."/>
            <person name="von Bergen M."/>
            <person name="Seifert J."/>
            <person name="Suarez A."/>
        </authorList>
    </citation>
    <scope>NUCLEOTIDE SEQUENCE</scope>
</reference>
<sequence>MLYLASASPRRRDLLKLAGFRFTVEPAEIDEVISQDDPACLVQNLALKKARAVAKLHPDDVVLAADTVVALDNHILGKPQDKEQDTKK</sequence>
<dbReference type="GO" id="GO:0047429">
    <property type="term" value="F:nucleoside triphosphate diphosphatase activity"/>
    <property type="evidence" value="ECO:0007669"/>
    <property type="project" value="InterPro"/>
</dbReference>
<keyword evidence="2" id="KW-0378">Hydrolase</keyword>
<dbReference type="EMBL" id="AJWZ01010489">
    <property type="protein sequence ID" value="EKC48291.1"/>
    <property type="molecule type" value="Genomic_DNA"/>
</dbReference>
<protein>
    <submittedName>
        <fullName evidence="3">Maf-like protein</fullName>
    </submittedName>
</protein>
<dbReference type="PANTHER" id="PTHR43213">
    <property type="entry name" value="BIFUNCTIONAL DTTP/UTP PYROPHOSPHATASE/METHYLTRANSFERASE PROTEIN-RELATED"/>
    <property type="match status" value="1"/>
</dbReference>
<dbReference type="PANTHER" id="PTHR43213:SF5">
    <property type="entry name" value="BIFUNCTIONAL DTTP_UTP PYROPHOSPHATASE_METHYLTRANSFERASE PROTEIN-RELATED"/>
    <property type="match status" value="1"/>
</dbReference>
<dbReference type="SUPFAM" id="SSF52972">
    <property type="entry name" value="ITPase-like"/>
    <property type="match status" value="1"/>
</dbReference>